<dbReference type="InterPro" id="IPR002884">
    <property type="entry name" value="P_dom"/>
</dbReference>
<evidence type="ECO:0000256" key="5">
    <source>
        <dbReference type="ARBA" id="ARBA00022670"/>
    </source>
</evidence>
<dbReference type="InterPro" id="IPR009030">
    <property type="entry name" value="Growth_fac_rcpt_cys_sf"/>
</dbReference>
<dbReference type="InterPro" id="IPR000209">
    <property type="entry name" value="Peptidase_S8/S53_dom"/>
</dbReference>
<comment type="subcellular location">
    <subcellularLocation>
        <location evidence="2">Golgi apparatus membrane</location>
    </subcellularLocation>
</comment>
<evidence type="ECO:0000256" key="13">
    <source>
        <dbReference type="ARBA" id="ARBA00023157"/>
    </source>
</evidence>
<comment type="similarity">
    <text evidence="3">Belongs to the peptidase S8 family. Furin subfamily.</text>
</comment>
<keyword evidence="4" id="KW-0433">Leucine-rich repeat</keyword>
<keyword evidence="11" id="KW-0333">Golgi apparatus</keyword>
<evidence type="ECO:0000256" key="19">
    <source>
        <dbReference type="SAM" id="Phobius"/>
    </source>
</evidence>
<dbReference type="STRING" id="7375.A0A0L0CIM6"/>
<evidence type="ECO:0000256" key="8">
    <source>
        <dbReference type="ARBA" id="ARBA00022737"/>
    </source>
</evidence>
<feature type="non-terminal residue" evidence="21">
    <location>
        <position position="1458"/>
    </location>
</feature>
<feature type="active site" description="Charge relay system" evidence="17 18">
    <location>
        <position position="762"/>
    </location>
</feature>
<keyword evidence="19" id="KW-0812">Transmembrane</keyword>
<keyword evidence="22" id="KW-1185">Reference proteome</keyword>
<dbReference type="InterPro" id="IPR022398">
    <property type="entry name" value="Peptidase_S8_His-AS"/>
</dbReference>
<comment type="cofactor">
    <cofactor evidence="1">
        <name>Ca(2+)</name>
        <dbReference type="ChEBI" id="CHEBI:29108"/>
    </cofactor>
</comment>
<dbReference type="SUPFAM" id="SSF54897">
    <property type="entry name" value="Protease propeptides/inhibitors"/>
    <property type="match status" value="1"/>
</dbReference>
<evidence type="ECO:0000256" key="7">
    <source>
        <dbReference type="ARBA" id="ARBA00022729"/>
    </source>
</evidence>
<dbReference type="InterPro" id="IPR003591">
    <property type="entry name" value="Leu-rich_rpt_typical-subtyp"/>
</dbReference>
<dbReference type="InterPro" id="IPR015500">
    <property type="entry name" value="Peptidase_S8_subtilisin-rel"/>
</dbReference>
<keyword evidence="19" id="KW-0472">Membrane</keyword>
<dbReference type="InterPro" id="IPR023827">
    <property type="entry name" value="Peptidase_S8_Asp-AS"/>
</dbReference>
<dbReference type="Pfam" id="PF00082">
    <property type="entry name" value="Peptidase_S8"/>
    <property type="match status" value="1"/>
</dbReference>
<dbReference type="InterPro" id="IPR008979">
    <property type="entry name" value="Galactose-bd-like_sf"/>
</dbReference>
<keyword evidence="7" id="KW-0732">Signal</keyword>
<dbReference type="PROSITE" id="PS51892">
    <property type="entry name" value="SUBTILASE"/>
    <property type="match status" value="1"/>
</dbReference>
<comment type="caution">
    <text evidence="21">The sequence shown here is derived from an EMBL/GenBank/DDBJ whole genome shotgun (WGS) entry which is preliminary data.</text>
</comment>
<name>A0A0L0CIM6_LUCCU</name>
<evidence type="ECO:0000313" key="22">
    <source>
        <dbReference type="Proteomes" id="UP000037069"/>
    </source>
</evidence>
<dbReference type="PANTHER" id="PTHR42884:SF3">
    <property type="entry name" value="FURIN-LIKE PROTEASE 1, ISOFORMS 1_1-X_2"/>
    <property type="match status" value="1"/>
</dbReference>
<dbReference type="Gene3D" id="2.60.120.260">
    <property type="entry name" value="Galactose-binding domain-like"/>
    <property type="match status" value="1"/>
</dbReference>
<gene>
    <name evidence="21" type="ORF">FF38_04829</name>
</gene>
<proteinExistence type="inferred from homology"/>
<dbReference type="InterPro" id="IPR038466">
    <property type="entry name" value="S8_pro-domain_sf"/>
</dbReference>
<feature type="transmembrane region" description="Helical" evidence="19">
    <location>
        <begin position="1390"/>
        <end position="1410"/>
    </location>
</feature>
<keyword evidence="12" id="KW-0865">Zymogen</keyword>
<dbReference type="InterPro" id="IPR006212">
    <property type="entry name" value="Furin_repeat"/>
</dbReference>
<evidence type="ECO:0000256" key="2">
    <source>
        <dbReference type="ARBA" id="ARBA00004394"/>
    </source>
</evidence>
<keyword evidence="8" id="KW-0677">Repeat</keyword>
<dbReference type="PANTHER" id="PTHR42884">
    <property type="entry name" value="PROPROTEIN CONVERTASE SUBTILISIN/KEXIN-RELATED"/>
    <property type="match status" value="1"/>
</dbReference>
<dbReference type="GO" id="GO:0016486">
    <property type="term" value="P:peptide hormone processing"/>
    <property type="evidence" value="ECO:0007669"/>
    <property type="project" value="TreeGrafter"/>
</dbReference>
<dbReference type="PROSITE" id="PS00137">
    <property type="entry name" value="SUBTILASE_HIS"/>
    <property type="match status" value="1"/>
</dbReference>
<dbReference type="InterPro" id="IPR032675">
    <property type="entry name" value="LRR_dom_sf"/>
</dbReference>
<feature type="domain" description="P/Homo B" evidence="20">
    <location>
        <begin position="1052"/>
        <end position="1181"/>
    </location>
</feature>
<keyword evidence="13" id="KW-1015">Disulfide bond</keyword>
<dbReference type="PROSITE" id="PS51450">
    <property type="entry name" value="LRR"/>
    <property type="match status" value="2"/>
</dbReference>
<evidence type="ECO:0000259" key="20">
    <source>
        <dbReference type="PROSITE" id="PS51829"/>
    </source>
</evidence>
<evidence type="ECO:0000256" key="18">
    <source>
        <dbReference type="PROSITE-ProRule" id="PRU01240"/>
    </source>
</evidence>
<dbReference type="Pfam" id="PF01483">
    <property type="entry name" value="P_proprotein"/>
    <property type="match status" value="1"/>
</dbReference>
<evidence type="ECO:0000256" key="15">
    <source>
        <dbReference type="ARBA" id="ARBA00035756"/>
    </source>
</evidence>
<evidence type="ECO:0000256" key="12">
    <source>
        <dbReference type="ARBA" id="ARBA00023145"/>
    </source>
</evidence>
<evidence type="ECO:0000256" key="11">
    <source>
        <dbReference type="ARBA" id="ARBA00023034"/>
    </source>
</evidence>
<comment type="catalytic activity">
    <reaction evidence="15">
        <text>Release of mature proteins from their proproteins by cleavage of -Arg-Xaa-Yaa-Arg-|-Zaa- bonds, where Xaa can be any amino acid and Yaa is Arg or Lys. Releases albumin, complement component C3 and von Willebrand factor from their respective precursors.</text>
        <dbReference type="EC" id="3.4.21.75"/>
    </reaction>
</comment>
<dbReference type="Proteomes" id="UP000037069">
    <property type="component" value="Unassembled WGS sequence"/>
</dbReference>
<keyword evidence="19" id="KW-1133">Transmembrane helix</keyword>
<dbReference type="SUPFAM" id="SSF52058">
    <property type="entry name" value="L domain-like"/>
    <property type="match status" value="1"/>
</dbReference>
<dbReference type="PROSITE" id="PS51829">
    <property type="entry name" value="P_HOMO_B"/>
    <property type="match status" value="1"/>
</dbReference>
<organism evidence="21 22">
    <name type="scientific">Lucilia cuprina</name>
    <name type="common">Green bottle fly</name>
    <name type="synonym">Australian sheep blowfly</name>
    <dbReference type="NCBI Taxonomy" id="7375"/>
    <lineage>
        <taxon>Eukaryota</taxon>
        <taxon>Metazoa</taxon>
        <taxon>Ecdysozoa</taxon>
        <taxon>Arthropoda</taxon>
        <taxon>Hexapoda</taxon>
        <taxon>Insecta</taxon>
        <taxon>Pterygota</taxon>
        <taxon>Neoptera</taxon>
        <taxon>Endopterygota</taxon>
        <taxon>Diptera</taxon>
        <taxon>Brachycera</taxon>
        <taxon>Muscomorpha</taxon>
        <taxon>Oestroidea</taxon>
        <taxon>Calliphoridae</taxon>
        <taxon>Luciliinae</taxon>
        <taxon>Lucilia</taxon>
    </lineage>
</organism>
<dbReference type="SUPFAM" id="SSF52743">
    <property type="entry name" value="Subtilisin-like"/>
    <property type="match status" value="1"/>
</dbReference>
<evidence type="ECO:0000256" key="6">
    <source>
        <dbReference type="ARBA" id="ARBA00022685"/>
    </source>
</evidence>
<dbReference type="SMART" id="SM00369">
    <property type="entry name" value="LRR_TYP"/>
    <property type="match status" value="5"/>
</dbReference>
<accession>A0A0L0CIM6</accession>
<dbReference type="Gene3D" id="3.30.70.850">
    <property type="entry name" value="Peptidase S8, pro-domain"/>
    <property type="match status" value="2"/>
</dbReference>
<feature type="active site" description="Charge relay system" evidence="17 18">
    <location>
        <position position="803"/>
    </location>
</feature>
<dbReference type="Gene3D" id="3.80.10.10">
    <property type="entry name" value="Ribonuclease Inhibitor"/>
    <property type="match status" value="2"/>
</dbReference>
<dbReference type="InterPro" id="IPR023828">
    <property type="entry name" value="Peptidase_S8_Ser-AS"/>
</dbReference>
<evidence type="ECO:0000256" key="9">
    <source>
        <dbReference type="ARBA" id="ARBA00022801"/>
    </source>
</evidence>
<evidence type="ECO:0000256" key="1">
    <source>
        <dbReference type="ARBA" id="ARBA00001913"/>
    </source>
</evidence>
<evidence type="ECO:0000256" key="17">
    <source>
        <dbReference type="PIRSR" id="PIRSR615500-1"/>
    </source>
</evidence>
<dbReference type="Pfam" id="PF13855">
    <property type="entry name" value="LRR_8"/>
    <property type="match status" value="2"/>
</dbReference>
<protein>
    <recommendedName>
        <fullName evidence="16">furin</fullName>
        <ecNumber evidence="16">3.4.21.75</ecNumber>
    </recommendedName>
</protein>
<dbReference type="PRINTS" id="PR00723">
    <property type="entry name" value="SUBTILISIN"/>
</dbReference>
<evidence type="ECO:0000313" key="21">
    <source>
        <dbReference type="EMBL" id="KNC32062.1"/>
    </source>
</evidence>
<dbReference type="Gene3D" id="3.40.50.200">
    <property type="entry name" value="Peptidase S8/S53 domain"/>
    <property type="match status" value="1"/>
</dbReference>
<dbReference type="PROSITE" id="PS00138">
    <property type="entry name" value="SUBTILASE_SER"/>
    <property type="match status" value="1"/>
</dbReference>
<keyword evidence="9 18" id="KW-0378">Hydrolase</keyword>
<dbReference type="PROSITE" id="PS00136">
    <property type="entry name" value="SUBTILASE_ASP"/>
    <property type="match status" value="1"/>
</dbReference>
<keyword evidence="14" id="KW-0325">Glycoprotein</keyword>
<evidence type="ECO:0000256" key="10">
    <source>
        <dbReference type="ARBA" id="ARBA00022825"/>
    </source>
</evidence>
<reference evidence="21 22" key="1">
    <citation type="journal article" date="2015" name="Nat. Commun.">
        <title>Lucilia cuprina genome unlocks parasitic fly biology to underpin future interventions.</title>
        <authorList>
            <person name="Anstead C.A."/>
            <person name="Korhonen P.K."/>
            <person name="Young N.D."/>
            <person name="Hall R.S."/>
            <person name="Jex A.R."/>
            <person name="Murali S.C."/>
            <person name="Hughes D.S."/>
            <person name="Lee S.F."/>
            <person name="Perry T."/>
            <person name="Stroehlein A.J."/>
            <person name="Ansell B.R."/>
            <person name="Breugelmans B."/>
            <person name="Hofmann A."/>
            <person name="Qu J."/>
            <person name="Dugan S."/>
            <person name="Lee S.L."/>
            <person name="Chao H."/>
            <person name="Dinh H."/>
            <person name="Han Y."/>
            <person name="Doddapaneni H.V."/>
            <person name="Worley K.C."/>
            <person name="Muzny D.M."/>
            <person name="Ioannidis P."/>
            <person name="Waterhouse R.M."/>
            <person name="Zdobnov E.M."/>
            <person name="James P.J."/>
            <person name="Bagnall N.H."/>
            <person name="Kotze A.C."/>
            <person name="Gibbs R.A."/>
            <person name="Richards S."/>
            <person name="Batterham P."/>
            <person name="Gasser R.B."/>
        </authorList>
    </citation>
    <scope>NUCLEOTIDE SEQUENCE [LARGE SCALE GENOMIC DNA]</scope>
    <source>
        <strain evidence="21 22">LS</strain>
        <tissue evidence="21">Full body</tissue>
    </source>
</reference>
<keyword evidence="10 18" id="KW-0720">Serine protease</keyword>
<dbReference type="FunFam" id="3.40.50.200:FF:000001">
    <property type="entry name" value="Furin 2, isoform B"/>
    <property type="match status" value="1"/>
</dbReference>
<dbReference type="CDD" id="cd00064">
    <property type="entry name" value="FU"/>
    <property type="match status" value="1"/>
</dbReference>
<dbReference type="Pfam" id="PF16470">
    <property type="entry name" value="S8_pro-domain"/>
    <property type="match status" value="1"/>
</dbReference>
<dbReference type="SUPFAM" id="SSF57184">
    <property type="entry name" value="Growth factor receptor domain"/>
    <property type="match status" value="1"/>
</dbReference>
<evidence type="ECO:0000256" key="3">
    <source>
        <dbReference type="ARBA" id="ARBA00005325"/>
    </source>
</evidence>
<dbReference type="OrthoDB" id="300641at2759"/>
<dbReference type="FunFam" id="2.60.120.260:FF:000006">
    <property type="entry name" value="Proprotein convertase subtilisin/kexin type 5"/>
    <property type="match status" value="1"/>
</dbReference>
<feature type="active site" description="Charge relay system" evidence="17 18">
    <location>
        <position position="977"/>
    </location>
</feature>
<keyword evidence="5 18" id="KW-0645">Protease</keyword>
<dbReference type="GO" id="GO:0005802">
    <property type="term" value="C:trans-Golgi network"/>
    <property type="evidence" value="ECO:0007669"/>
    <property type="project" value="TreeGrafter"/>
</dbReference>
<dbReference type="InterPro" id="IPR036852">
    <property type="entry name" value="Peptidase_S8/S53_dom_sf"/>
</dbReference>
<dbReference type="SUPFAM" id="SSF49785">
    <property type="entry name" value="Galactose-binding domain-like"/>
    <property type="match status" value="1"/>
</dbReference>
<dbReference type="SMART" id="SM00261">
    <property type="entry name" value="FU"/>
    <property type="match status" value="2"/>
</dbReference>
<evidence type="ECO:0000256" key="14">
    <source>
        <dbReference type="ARBA" id="ARBA00023180"/>
    </source>
</evidence>
<sequence length="1458" mass="165657">MSVCLLKSVFRGPQISARSESSIILLDMLLRRSLFKISKIGRTVHKLSSCKEEKYKNVDKTTSHDIEILSPIAFNESKNLAVKCDTNVYDLYLVQNIVNSRKFLKKDKNQKYFYQQLNGVKGSRRSNNNINNSYGTRLLLLLQLSVLVILCSYNIGFVTSANLEEKVLPSSDTHKYLQGLHEESLDKKAGHYTHTWAVHIPDGDKDGKAEKVAIDHGFINLGRLRRIWMQDHCRNGVCSGIEIGRNDYVIMSQEPFEKQTMFNFVNSSIRKIPHLMFDTFPDLQILRMENCSVETFENPQFEGASNLMSLFLGQNLLKEIPKNIFLGADNLNTLFINNNQLKILNNQSFNALKELKKLSLENNQLNILPSGIFAHMNNLFDLNLAGNLLELFPRNIFEKNVNLKRISLARNRFKVFESELFKTQTHLSFLDLSGNIMQDLTLNLPILDSVVVNDCDLRKLNVYGIVKELELRNNSLREIPHIPNALNLTSLDLSLNPLGSLQGHPFRRYTNLLRLNLSSTNMHEISEGVFKKQSQLKLLDISSNSLFNVKFIVFDNLKNLQYFHFQQNNWNCDFLQLLMNSFVKKLNISFMEDSVAPELVDDYVDGIACWYEYNKNPKKCDDGSISDAALELAIVRNDIKQMMETMEKKFIFDDHYHFAHRKVSKRSLTAALSHQIRLDEDDRVSWAQQQIAKSRRKRDFIHMRPSRTSSISAYSMVDAVPFNDPKWPQMWYLNRGGDLDMNVIPAWKEGITGKGIVVTILDDGLESDHPDIISNYDPKASYDVNSHDPDPMPHYDLTDSNRHGTRCAGEVAATANNTICAVGIAFGASVGGVRMLDGDVTDAVEARSLSLNPQHIDIYSASWGPDDDGKTVDGPGELASRAFIEGVTKGRNGKGSIFIWASGNGGRELDNCNCDGYTNSIWTLSISSATEEGHVPWYSEKCSSTLATTYSSGSQTEKQVVTTDLHHSCTVSHTGTSASAPLAAGIAALVLESNTNLTWRDLQHIVVRTAKPANLIDPNWSKNGVGRRVSHSFGYGLMDASAMVRLARHWKTVPEQQRCEINAPHVDKVIPPKGHITLQLSVKNCLNINFLEHVQAKITLTSQRRGDIQLNLISPAGTKVTLLTPRVHDTSHSGFNQWPFMSVHTWGESPHGNWQLEIHNEGRYMAQITQWDLIFYGTEIPAQPDDPTPTNSKQFSPFRNDMVHNDIDYEPSDQWNNMQQMGKPSMMTHDRTNTSCVKTTINQQCLACAPPNLFYRGRCYDICPIRTYALSSFNSVEEFKNDTLKNNEEINRPKNMQDEEELQSIDRKRRSMYNRKSTDSTVNNIMTLSCEPCDKSCLQCYGPLNSQCSSCSFGSQLKRMKHTNETYCINFSERSSGNAFTNLSTREFNINSIMLLLVPFIIITFLKLIFKNKIKKNNHEREFNMKKKKQFFLNKYIKSINNKLYVFVCGDFFVKINC</sequence>
<dbReference type="CDD" id="cd04059">
    <property type="entry name" value="Peptidases_S8_Protein_convertases_Kexins_Furin-like"/>
    <property type="match status" value="1"/>
</dbReference>
<dbReference type="GO" id="GO:0004252">
    <property type="term" value="F:serine-type endopeptidase activity"/>
    <property type="evidence" value="ECO:0007669"/>
    <property type="project" value="UniProtKB-UniRule"/>
</dbReference>
<keyword evidence="6" id="KW-0165">Cleavage on pair of basic residues</keyword>
<dbReference type="EMBL" id="JRES01000344">
    <property type="protein sequence ID" value="KNC32062.1"/>
    <property type="molecule type" value="Genomic_DNA"/>
</dbReference>
<dbReference type="InterPro" id="IPR001611">
    <property type="entry name" value="Leu-rich_rpt"/>
</dbReference>
<evidence type="ECO:0000256" key="4">
    <source>
        <dbReference type="ARBA" id="ARBA00022614"/>
    </source>
</evidence>
<dbReference type="EC" id="3.4.21.75" evidence="16"/>
<dbReference type="GO" id="GO:0000139">
    <property type="term" value="C:Golgi membrane"/>
    <property type="evidence" value="ECO:0007669"/>
    <property type="project" value="UniProtKB-SubCell"/>
</dbReference>
<dbReference type="InterPro" id="IPR034182">
    <property type="entry name" value="Kexin/furin"/>
</dbReference>
<dbReference type="InterPro" id="IPR032815">
    <property type="entry name" value="S8_pro-domain"/>
</dbReference>
<evidence type="ECO:0000256" key="16">
    <source>
        <dbReference type="ARBA" id="ARBA00038993"/>
    </source>
</evidence>